<keyword evidence="2" id="KW-0806">Transcription termination</keyword>
<keyword evidence="2" id="KW-0805">Transcription regulation</keyword>
<comment type="caution">
    <text evidence="4">The sequence shown here is derived from an EMBL/GenBank/DDBJ whole genome shotgun (WGS) entry which is preliminary data.</text>
</comment>
<reference evidence="4 5" key="1">
    <citation type="journal article" date="2018" name="PLoS Genet.">
        <title>Population sequencing reveals clonal diversity and ancestral inbreeding in the grapevine cultivar Chardonnay.</title>
        <authorList>
            <person name="Roach M.J."/>
            <person name="Johnson D.L."/>
            <person name="Bohlmann J."/>
            <person name="van Vuuren H.J."/>
            <person name="Jones S.J."/>
            <person name="Pretorius I.S."/>
            <person name="Schmidt S.A."/>
            <person name="Borneman A.R."/>
        </authorList>
    </citation>
    <scope>NUCLEOTIDE SEQUENCE [LARGE SCALE GENOMIC DNA]</scope>
    <source>
        <strain evidence="5">cv. Chardonnay</strain>
        <tissue evidence="4">Leaf</tissue>
    </source>
</reference>
<gene>
    <name evidence="4" type="primary">MTERF4_0</name>
    <name evidence="4" type="ORF">CK203_013680</name>
</gene>
<keyword evidence="3" id="KW-0809">Transit peptide</keyword>
<dbReference type="SMART" id="SM00733">
    <property type="entry name" value="Mterf"/>
    <property type="match status" value="7"/>
</dbReference>
<dbReference type="GO" id="GO:0006353">
    <property type="term" value="P:DNA-templated transcription termination"/>
    <property type="evidence" value="ECO:0007669"/>
    <property type="project" value="UniProtKB-KW"/>
</dbReference>
<name>A0A438J942_VITVI</name>
<dbReference type="InterPro" id="IPR003690">
    <property type="entry name" value="MTERF"/>
</dbReference>
<evidence type="ECO:0000256" key="2">
    <source>
        <dbReference type="ARBA" id="ARBA00022472"/>
    </source>
</evidence>
<dbReference type="Pfam" id="PF02536">
    <property type="entry name" value="mTERF"/>
    <property type="match status" value="1"/>
</dbReference>
<accession>A0A438J942</accession>
<evidence type="ECO:0000256" key="1">
    <source>
        <dbReference type="ARBA" id="ARBA00007692"/>
    </source>
</evidence>
<dbReference type="InterPro" id="IPR038538">
    <property type="entry name" value="MTERF_sf"/>
</dbReference>
<protein>
    <submittedName>
        <fullName evidence="4">Transcription termination factor MTERF4, chloroplastic</fullName>
    </submittedName>
</protein>
<evidence type="ECO:0000256" key="3">
    <source>
        <dbReference type="ARBA" id="ARBA00022946"/>
    </source>
</evidence>
<dbReference type="Gene3D" id="1.25.70.10">
    <property type="entry name" value="Transcription termination factor 3, mitochondrial"/>
    <property type="match status" value="2"/>
</dbReference>
<dbReference type="AlphaFoldDB" id="A0A438J942"/>
<evidence type="ECO:0000313" key="5">
    <source>
        <dbReference type="Proteomes" id="UP000288805"/>
    </source>
</evidence>
<sequence length="420" mass="47883">MISLLRRTKLLTLTLTSNPRTLRPFLRFLSSSSKFPEYEMPSVTWGVVLGRKERLVSRVIISDYLKTLGIIPDELEQVELPSTCPKNMIPVLGYLEKIGIPRSKLGEFVVNYPQVLHASVVVELAPVVKFLRGLDVDKQDIGYVLMKYPELLGFKLEGTMSTSVAYLVSIGVSPRDIGPMKVLARMFEKRAYVLGYDLEECIKPNVDCLVSFGIRREALASVIAQFPQILGLPLKAKLSSQQYFFNLKLKIDPDGFARVIERMPQIVSLNQNVIMKPVEFLLGRGIPAVDVAKMVVKCPQLVALRVELMKNGYYFFKSEMGRQVKELVEFPEYFTYSLESRIKPRYQRLQSKGVRSSLDWFLNCSDQRFEERLQADYIEMETIGPSFCMGGKLQLPGNEVVSDEEDESDDEELYRRTVSL</sequence>
<dbReference type="FunFam" id="1.25.70.10:FF:000005">
    <property type="entry name" value="Transcription termination factor MTERF4, chloroplastic"/>
    <property type="match status" value="1"/>
</dbReference>
<organism evidence="4 5">
    <name type="scientific">Vitis vinifera</name>
    <name type="common">Grape</name>
    <dbReference type="NCBI Taxonomy" id="29760"/>
    <lineage>
        <taxon>Eukaryota</taxon>
        <taxon>Viridiplantae</taxon>
        <taxon>Streptophyta</taxon>
        <taxon>Embryophyta</taxon>
        <taxon>Tracheophyta</taxon>
        <taxon>Spermatophyta</taxon>
        <taxon>Magnoliopsida</taxon>
        <taxon>eudicotyledons</taxon>
        <taxon>Gunneridae</taxon>
        <taxon>Pentapetalae</taxon>
        <taxon>rosids</taxon>
        <taxon>Vitales</taxon>
        <taxon>Vitaceae</taxon>
        <taxon>Viteae</taxon>
        <taxon>Vitis</taxon>
    </lineage>
</organism>
<dbReference type="PANTHER" id="PTHR13068:SF24">
    <property type="entry name" value="EXPRESSED PROTEIN"/>
    <property type="match status" value="1"/>
</dbReference>
<evidence type="ECO:0000313" key="4">
    <source>
        <dbReference type="EMBL" id="RVX05479.1"/>
    </source>
</evidence>
<dbReference type="GO" id="GO:0003676">
    <property type="term" value="F:nucleic acid binding"/>
    <property type="evidence" value="ECO:0007669"/>
    <property type="project" value="InterPro"/>
</dbReference>
<comment type="similarity">
    <text evidence="1">Belongs to the mTERF family.</text>
</comment>
<dbReference type="PANTHER" id="PTHR13068">
    <property type="entry name" value="CGI-12 PROTEIN-RELATED"/>
    <property type="match status" value="1"/>
</dbReference>
<dbReference type="Proteomes" id="UP000288805">
    <property type="component" value="Unassembled WGS sequence"/>
</dbReference>
<keyword evidence="2" id="KW-0804">Transcription</keyword>
<proteinExistence type="inferred from homology"/>
<dbReference type="EMBL" id="QGNW01000056">
    <property type="protein sequence ID" value="RVX05479.1"/>
    <property type="molecule type" value="Genomic_DNA"/>
</dbReference>